<gene>
    <name evidence="6" type="ORF">GD627_15395</name>
</gene>
<evidence type="ECO:0000256" key="4">
    <source>
        <dbReference type="ARBA" id="ARBA00023163"/>
    </source>
</evidence>
<accession>A0A5N6MEB1</accession>
<dbReference type="Pfam" id="PF03861">
    <property type="entry name" value="ANTAR"/>
    <property type="match status" value="1"/>
</dbReference>
<keyword evidence="1" id="KW-0808">Transferase</keyword>
<dbReference type="SMART" id="SM01012">
    <property type="entry name" value="ANTAR"/>
    <property type="match status" value="1"/>
</dbReference>
<dbReference type="Pfam" id="PF13185">
    <property type="entry name" value="GAF_2"/>
    <property type="match status" value="1"/>
</dbReference>
<dbReference type="InterPro" id="IPR012074">
    <property type="entry name" value="GAF_ANTAR"/>
</dbReference>
<keyword evidence="3" id="KW-0805">Transcription regulation</keyword>
<dbReference type="Gene3D" id="1.10.10.10">
    <property type="entry name" value="Winged helix-like DNA-binding domain superfamily/Winged helix DNA-binding domain"/>
    <property type="match status" value="1"/>
</dbReference>
<reference evidence="6 7" key="1">
    <citation type="submission" date="2019-08" db="EMBL/GenBank/DDBJ databases">
        <title>Arthrobacter sp. nov., isolated from plateau pika and Tibetan wild ass.</title>
        <authorList>
            <person name="Ge Y."/>
        </authorList>
    </citation>
    <scope>NUCLEOTIDE SEQUENCE [LARGE SCALE GENOMIC DNA]</scope>
    <source>
        <strain evidence="6 7">785</strain>
    </source>
</reference>
<name>A0A5N6MEB1_9MICC</name>
<dbReference type="SUPFAM" id="SSF52172">
    <property type="entry name" value="CheY-like"/>
    <property type="match status" value="1"/>
</dbReference>
<evidence type="ECO:0000259" key="5">
    <source>
        <dbReference type="PROSITE" id="PS50921"/>
    </source>
</evidence>
<evidence type="ECO:0000256" key="2">
    <source>
        <dbReference type="ARBA" id="ARBA00022777"/>
    </source>
</evidence>
<proteinExistence type="predicted"/>
<evidence type="ECO:0000313" key="6">
    <source>
        <dbReference type="EMBL" id="KAD3456077.1"/>
    </source>
</evidence>
<dbReference type="RefSeq" id="WP_152273262.1">
    <property type="nucleotide sequence ID" value="NZ_VTFX01000006.1"/>
</dbReference>
<dbReference type="InterPro" id="IPR029016">
    <property type="entry name" value="GAF-like_dom_sf"/>
</dbReference>
<dbReference type="GO" id="GO:0003723">
    <property type="term" value="F:RNA binding"/>
    <property type="evidence" value="ECO:0007669"/>
    <property type="project" value="InterPro"/>
</dbReference>
<dbReference type="AlphaFoldDB" id="A0A5N6MEB1"/>
<keyword evidence="7" id="KW-1185">Reference proteome</keyword>
<dbReference type="InterPro" id="IPR005561">
    <property type="entry name" value="ANTAR"/>
</dbReference>
<feature type="domain" description="ANTAR" evidence="5">
    <location>
        <begin position="168"/>
        <end position="229"/>
    </location>
</feature>
<dbReference type="GO" id="GO:0016301">
    <property type="term" value="F:kinase activity"/>
    <property type="evidence" value="ECO:0007669"/>
    <property type="project" value="UniProtKB-KW"/>
</dbReference>
<dbReference type="SUPFAM" id="SSF55781">
    <property type="entry name" value="GAF domain-like"/>
    <property type="match status" value="1"/>
</dbReference>
<evidence type="ECO:0000256" key="3">
    <source>
        <dbReference type="ARBA" id="ARBA00023015"/>
    </source>
</evidence>
<sequence length="243" mass="26133">MTSPNSTELPSVLIDLVLESPDVQDFLNRSAVLAARELSGPDSPVSCAVTLLYKSRPRVVASSSDEATLMDEIQYSYGDGPCLTAAHSGKTVLVEDLAAEQRWPDYTSEVSRHGLRSLLAVPIALSGDYLSALNLYADREDAFPEATVQAAESFARHSAAAVRLAIRITDTASRAEDLIAAMRSRTTIDIAIGIIMGESRCSQQQAFEVLRAASSHRNVKLREVAESVVASVNGRPAETHFDG</sequence>
<dbReference type="PIRSF" id="PIRSF036625">
    <property type="entry name" value="GAF_ANTAR"/>
    <property type="match status" value="1"/>
</dbReference>
<keyword evidence="4" id="KW-0804">Transcription</keyword>
<dbReference type="SMART" id="SM00065">
    <property type="entry name" value="GAF"/>
    <property type="match status" value="1"/>
</dbReference>
<keyword evidence="2" id="KW-0418">Kinase</keyword>
<organism evidence="6 7">
    <name type="scientific">Arthrobacter yangruifuii</name>
    <dbReference type="NCBI Taxonomy" id="2606616"/>
    <lineage>
        <taxon>Bacteria</taxon>
        <taxon>Bacillati</taxon>
        <taxon>Actinomycetota</taxon>
        <taxon>Actinomycetes</taxon>
        <taxon>Micrococcales</taxon>
        <taxon>Micrococcaceae</taxon>
        <taxon>Arthrobacter</taxon>
    </lineage>
</organism>
<dbReference type="Proteomes" id="UP000326852">
    <property type="component" value="Unassembled WGS sequence"/>
</dbReference>
<dbReference type="Gene3D" id="3.30.450.40">
    <property type="match status" value="1"/>
</dbReference>
<evidence type="ECO:0000313" key="7">
    <source>
        <dbReference type="Proteomes" id="UP000326852"/>
    </source>
</evidence>
<dbReference type="EMBL" id="VTFX01000006">
    <property type="protein sequence ID" value="KAD3456077.1"/>
    <property type="molecule type" value="Genomic_DNA"/>
</dbReference>
<dbReference type="InterPro" id="IPR003018">
    <property type="entry name" value="GAF"/>
</dbReference>
<protein>
    <submittedName>
        <fullName evidence="6">ANTAR domain-containing protein</fullName>
    </submittedName>
</protein>
<evidence type="ECO:0000256" key="1">
    <source>
        <dbReference type="ARBA" id="ARBA00022679"/>
    </source>
</evidence>
<dbReference type="PROSITE" id="PS50921">
    <property type="entry name" value="ANTAR"/>
    <property type="match status" value="1"/>
</dbReference>
<dbReference type="InterPro" id="IPR011006">
    <property type="entry name" value="CheY-like_superfamily"/>
</dbReference>
<comment type="caution">
    <text evidence="6">The sequence shown here is derived from an EMBL/GenBank/DDBJ whole genome shotgun (WGS) entry which is preliminary data.</text>
</comment>
<dbReference type="InterPro" id="IPR036388">
    <property type="entry name" value="WH-like_DNA-bd_sf"/>
</dbReference>